<reference evidence="5" key="1">
    <citation type="submission" date="2020-05" db="EMBL/GenBank/DDBJ databases">
        <title>WGS assembly of Panicum virgatum.</title>
        <authorList>
            <person name="Lovell J.T."/>
            <person name="Jenkins J."/>
            <person name="Shu S."/>
            <person name="Juenger T.E."/>
            <person name="Schmutz J."/>
        </authorList>
    </citation>
    <scope>NUCLEOTIDE SEQUENCE</scope>
    <source>
        <strain evidence="5">AP13</strain>
    </source>
</reference>
<comment type="caution">
    <text evidence="5">The sequence shown here is derived from an EMBL/GenBank/DDBJ whole genome shotgun (WGS) entry which is preliminary data.</text>
</comment>
<comment type="similarity">
    <text evidence="1 4">Belongs to the glycosyl hydrolase 27 family.</text>
</comment>
<dbReference type="EMBL" id="CM029053">
    <property type="protein sequence ID" value="KAG2548215.1"/>
    <property type="molecule type" value="Genomic_DNA"/>
</dbReference>
<dbReference type="PRINTS" id="PR00740">
    <property type="entry name" value="GLHYDRLASE27"/>
</dbReference>
<dbReference type="GO" id="GO:0005975">
    <property type="term" value="P:carbohydrate metabolic process"/>
    <property type="evidence" value="ECO:0007669"/>
    <property type="project" value="InterPro"/>
</dbReference>
<evidence type="ECO:0000313" key="5">
    <source>
        <dbReference type="EMBL" id="KAG2548215.1"/>
    </source>
</evidence>
<dbReference type="PANTHER" id="PTHR11452:SF85">
    <property type="entry name" value="ALPHA-GALACTOSIDASE"/>
    <property type="match status" value="1"/>
</dbReference>
<dbReference type="Proteomes" id="UP000823388">
    <property type="component" value="Chromosome 9K"/>
</dbReference>
<gene>
    <name evidence="5" type="ORF">PVAP13_9KG151800</name>
</gene>
<keyword evidence="6" id="KW-1185">Reference proteome</keyword>
<dbReference type="OrthoDB" id="1721701at2759"/>
<keyword evidence="2 4" id="KW-0378">Hydrolase</keyword>
<dbReference type="InterPro" id="IPR013785">
    <property type="entry name" value="Aldolase_TIM"/>
</dbReference>
<dbReference type="EC" id="3.2.1.22" evidence="4"/>
<accession>A0A8T0NHJ5</accession>
<dbReference type="InterPro" id="IPR017853">
    <property type="entry name" value="GH"/>
</dbReference>
<dbReference type="PANTHER" id="PTHR11452">
    <property type="entry name" value="ALPHA-GALACTOSIDASE/ALPHA-N-ACETYLGALACTOSAMINIDASE"/>
    <property type="match status" value="1"/>
</dbReference>
<dbReference type="Gene3D" id="3.20.20.70">
    <property type="entry name" value="Aldolase class I"/>
    <property type="match status" value="1"/>
</dbReference>
<keyword evidence="3 4" id="KW-0326">Glycosidase</keyword>
<evidence type="ECO:0000256" key="4">
    <source>
        <dbReference type="RuleBase" id="RU361168"/>
    </source>
</evidence>
<sequence>MAGVGRSRPESPPATARLALLVAAAAVATTMAGIMAEGKAVRVEEPHWRSMLANGLDSAPPMGWNSWNHFQCDGNGEVVIRETADALVSTGLAALGYKYININAPPHPLSSLFFLANKMQSISNGWG</sequence>
<comment type="catalytic activity">
    <reaction evidence="4">
        <text>Hydrolysis of terminal, non-reducing alpha-D-galactose residues in alpha-D-galactosides, including galactose oligosaccharides, galactomannans and galactolipids.</text>
        <dbReference type="EC" id="3.2.1.22"/>
    </reaction>
</comment>
<keyword evidence="4" id="KW-1015">Disulfide bond</keyword>
<evidence type="ECO:0000256" key="1">
    <source>
        <dbReference type="ARBA" id="ARBA00009743"/>
    </source>
</evidence>
<dbReference type="InterPro" id="IPR002241">
    <property type="entry name" value="Glyco_hydro_27"/>
</dbReference>
<dbReference type="GO" id="GO:0009505">
    <property type="term" value="C:plant-type cell wall"/>
    <property type="evidence" value="ECO:0007669"/>
    <property type="project" value="TreeGrafter"/>
</dbReference>
<evidence type="ECO:0000313" key="6">
    <source>
        <dbReference type="Proteomes" id="UP000823388"/>
    </source>
</evidence>
<protein>
    <recommendedName>
        <fullName evidence="4">Alpha-galactosidase</fullName>
        <ecNumber evidence="4">3.2.1.22</ecNumber>
    </recommendedName>
    <alternativeName>
        <fullName evidence="4">Melibiase</fullName>
    </alternativeName>
</protein>
<name>A0A8T0NHJ5_PANVG</name>
<organism evidence="5 6">
    <name type="scientific">Panicum virgatum</name>
    <name type="common">Blackwell switchgrass</name>
    <dbReference type="NCBI Taxonomy" id="38727"/>
    <lineage>
        <taxon>Eukaryota</taxon>
        <taxon>Viridiplantae</taxon>
        <taxon>Streptophyta</taxon>
        <taxon>Embryophyta</taxon>
        <taxon>Tracheophyta</taxon>
        <taxon>Spermatophyta</taxon>
        <taxon>Magnoliopsida</taxon>
        <taxon>Liliopsida</taxon>
        <taxon>Poales</taxon>
        <taxon>Poaceae</taxon>
        <taxon>PACMAD clade</taxon>
        <taxon>Panicoideae</taxon>
        <taxon>Panicodae</taxon>
        <taxon>Paniceae</taxon>
        <taxon>Panicinae</taxon>
        <taxon>Panicum</taxon>
        <taxon>Panicum sect. Hiantes</taxon>
    </lineage>
</organism>
<dbReference type="SUPFAM" id="SSF51445">
    <property type="entry name" value="(Trans)glycosidases"/>
    <property type="match status" value="1"/>
</dbReference>
<dbReference type="GO" id="GO:0004557">
    <property type="term" value="F:alpha-galactosidase activity"/>
    <property type="evidence" value="ECO:0007669"/>
    <property type="project" value="UniProtKB-EC"/>
</dbReference>
<evidence type="ECO:0000256" key="2">
    <source>
        <dbReference type="ARBA" id="ARBA00022801"/>
    </source>
</evidence>
<proteinExistence type="inferred from homology"/>
<evidence type="ECO:0000256" key="3">
    <source>
        <dbReference type="ARBA" id="ARBA00023295"/>
    </source>
</evidence>
<dbReference type="AlphaFoldDB" id="A0A8T0NHJ5"/>